<dbReference type="AlphaFoldDB" id="A0A7V8FUC8"/>
<dbReference type="SUPFAM" id="SSF53474">
    <property type="entry name" value="alpha/beta-Hydrolases"/>
    <property type="match status" value="1"/>
</dbReference>
<comment type="caution">
    <text evidence="2">The sequence shown here is derived from an EMBL/GenBank/DDBJ whole genome shotgun (WGS) entry which is preliminary data.</text>
</comment>
<reference evidence="3" key="1">
    <citation type="journal article" date="2020" name="MBio">
        <title>Horizontal gene transfer to a defensive symbiont with a reduced genome amongst a multipartite beetle microbiome.</title>
        <authorList>
            <person name="Waterworth S.C."/>
            <person name="Florez L.V."/>
            <person name="Rees E.R."/>
            <person name="Hertweck C."/>
            <person name="Kaltenpoth M."/>
            <person name="Kwan J.C."/>
        </authorList>
    </citation>
    <scope>NUCLEOTIDE SEQUENCE [LARGE SCALE GENOMIC DNA]</scope>
</reference>
<dbReference type="InterPro" id="IPR029058">
    <property type="entry name" value="AB_hydrolase_fold"/>
</dbReference>
<dbReference type="Pfam" id="PF12146">
    <property type="entry name" value="Hydrolase_4"/>
    <property type="match status" value="1"/>
</dbReference>
<dbReference type="Proteomes" id="UP000462435">
    <property type="component" value="Unassembled WGS sequence"/>
</dbReference>
<sequence length="286" mass="31016">MSPQPAPRTAPQEHWIDATDGTRLFCRDWLLPGATAAVQMVHGLGEHGGRYAALAQLFNEAGLSVRICDHRGHGNSGGRQGSLIRSDDLLRDLKQTFDDFTRRAQCTPILFGHSMGGLVAARFATGAYSPVRALALSSPALALDMKAWQKLLLAVSSAIAPGLALPTALPASRISHDAAQVQAYRRDPLNHGKIAPRMLNFMLDAMHQAARDAGQFTRPVLLQVAGDDAFVAPRGSRAFFDALPSGRKTLHWYASAYHEIFNEEPGIRAQVVQDLRAWLAQLPAAD</sequence>
<name>A0A7V8FUC8_9BURK</name>
<accession>A0A7V8FUC8</accession>
<dbReference type="InterPro" id="IPR022742">
    <property type="entry name" value="Hydrolase_4"/>
</dbReference>
<evidence type="ECO:0000313" key="2">
    <source>
        <dbReference type="EMBL" id="KAF1040304.1"/>
    </source>
</evidence>
<dbReference type="Gene3D" id="3.40.50.1820">
    <property type="entry name" value="alpha/beta hydrolase"/>
    <property type="match status" value="1"/>
</dbReference>
<feature type="domain" description="Serine aminopeptidase S33" evidence="1">
    <location>
        <begin position="35"/>
        <end position="264"/>
    </location>
</feature>
<organism evidence="2 3">
    <name type="scientific">Herbaspirillum frisingense</name>
    <dbReference type="NCBI Taxonomy" id="92645"/>
    <lineage>
        <taxon>Bacteria</taxon>
        <taxon>Pseudomonadati</taxon>
        <taxon>Pseudomonadota</taxon>
        <taxon>Betaproteobacteria</taxon>
        <taxon>Burkholderiales</taxon>
        <taxon>Oxalobacteraceae</taxon>
        <taxon>Herbaspirillum</taxon>
    </lineage>
</organism>
<evidence type="ECO:0000259" key="1">
    <source>
        <dbReference type="Pfam" id="PF12146"/>
    </source>
</evidence>
<dbReference type="InterPro" id="IPR051044">
    <property type="entry name" value="MAG_DAG_Lipase"/>
</dbReference>
<protein>
    <submittedName>
        <fullName evidence="2">Monoacylglycerol lipase</fullName>
    </submittedName>
</protein>
<evidence type="ECO:0000313" key="3">
    <source>
        <dbReference type="Proteomes" id="UP000462435"/>
    </source>
</evidence>
<gene>
    <name evidence="2" type="ORF">GAK35_03527</name>
</gene>
<dbReference type="PANTHER" id="PTHR11614">
    <property type="entry name" value="PHOSPHOLIPASE-RELATED"/>
    <property type="match status" value="1"/>
</dbReference>
<dbReference type="EMBL" id="WNDX01000140">
    <property type="protein sequence ID" value="KAF1040304.1"/>
    <property type="molecule type" value="Genomic_DNA"/>
</dbReference>
<proteinExistence type="predicted"/>